<dbReference type="PANTHER" id="PTHR22683:SF1">
    <property type="entry name" value="TYPE VII SECRETION SYSTEM PROTEIN ESSC"/>
    <property type="match status" value="1"/>
</dbReference>
<dbReference type="GO" id="GO:0005524">
    <property type="term" value="F:ATP binding"/>
    <property type="evidence" value="ECO:0007669"/>
    <property type="project" value="UniProtKB-UniRule"/>
</dbReference>
<feature type="domain" description="FtsK" evidence="5">
    <location>
        <begin position="654"/>
        <end position="849"/>
    </location>
</feature>
<dbReference type="EMBL" id="HE999757">
    <property type="protein sequence ID" value="CCO10669.2"/>
    <property type="molecule type" value="Genomic_DNA"/>
</dbReference>
<dbReference type="HOGENOM" id="CLU_003134_2_1_9"/>
<dbReference type="SUPFAM" id="SSF52540">
    <property type="entry name" value="P-loop containing nucleoside triphosphate hydrolases"/>
    <property type="match status" value="2"/>
</dbReference>
<evidence type="ECO:0000256" key="2">
    <source>
        <dbReference type="ARBA" id="ARBA00022741"/>
    </source>
</evidence>
<feature type="binding site" evidence="4">
    <location>
        <begin position="675"/>
        <end position="682"/>
    </location>
    <ligand>
        <name>ATP</name>
        <dbReference type="ChEBI" id="CHEBI:30616"/>
    </ligand>
</feature>
<dbReference type="InterPro" id="IPR027417">
    <property type="entry name" value="P-loop_NTPase"/>
</dbReference>
<evidence type="ECO:0000256" key="3">
    <source>
        <dbReference type="ARBA" id="ARBA00022840"/>
    </source>
</evidence>
<evidence type="ECO:0000313" key="7">
    <source>
        <dbReference type="Proteomes" id="UP000000212"/>
    </source>
</evidence>
<dbReference type="RefSeq" id="WP_016356388.1">
    <property type="nucleotide sequence ID" value="NC_019425.2"/>
</dbReference>
<dbReference type="STRING" id="1234679.BN424_1227"/>
<dbReference type="Gene3D" id="3.40.50.300">
    <property type="entry name" value="P-loop containing nucleotide triphosphate hydrolases"/>
    <property type="match status" value="3"/>
</dbReference>
<dbReference type="Pfam" id="PF01580">
    <property type="entry name" value="FtsK_SpoIIIE"/>
    <property type="match status" value="2"/>
</dbReference>
<dbReference type="eggNOG" id="COG1674">
    <property type="taxonomic scope" value="Bacteria"/>
</dbReference>
<keyword evidence="7" id="KW-1185">Reference proteome</keyword>
<feature type="binding site" evidence="4">
    <location>
        <begin position="1019"/>
        <end position="1026"/>
    </location>
    <ligand>
        <name>ATP</name>
        <dbReference type="ChEBI" id="CHEBI:30616"/>
    </ligand>
</feature>
<name>K8E3D0_CARML</name>
<dbReference type="InterPro" id="IPR002543">
    <property type="entry name" value="FtsK_dom"/>
</dbReference>
<evidence type="ECO:0000256" key="1">
    <source>
        <dbReference type="ARBA" id="ARBA00022737"/>
    </source>
</evidence>
<evidence type="ECO:0000259" key="5">
    <source>
        <dbReference type="PROSITE" id="PS50901"/>
    </source>
</evidence>
<dbReference type="InterPro" id="IPR023839">
    <property type="entry name" value="Firmicutes_EssC_C"/>
</dbReference>
<keyword evidence="3 4" id="KW-0067">ATP-binding</keyword>
<dbReference type="KEGG" id="cml:BN424_1227"/>
<dbReference type="InterPro" id="IPR050206">
    <property type="entry name" value="FtsK/SpoIIIE/SftA"/>
</dbReference>
<accession>K8E3D0</accession>
<keyword evidence="1" id="KW-0677">Repeat</keyword>
<dbReference type="CDD" id="cd01127">
    <property type="entry name" value="TrwB_TraG_TraD_VirD4"/>
    <property type="match status" value="1"/>
</dbReference>
<protein>
    <submittedName>
        <fullName evidence="6">Protein essC</fullName>
    </submittedName>
</protein>
<gene>
    <name evidence="6" type="primary">essC</name>
    <name evidence="6" type="ORF">BN424_1227</name>
</gene>
<evidence type="ECO:0000256" key="4">
    <source>
        <dbReference type="PROSITE-ProRule" id="PRU00289"/>
    </source>
</evidence>
<dbReference type="GO" id="GO:0003677">
    <property type="term" value="F:DNA binding"/>
    <property type="evidence" value="ECO:0007669"/>
    <property type="project" value="InterPro"/>
</dbReference>
<dbReference type="OrthoDB" id="9807790at2"/>
<dbReference type="PROSITE" id="PS50901">
    <property type="entry name" value="FTSK"/>
    <property type="match status" value="2"/>
</dbReference>
<reference evidence="7" key="1">
    <citation type="journal article" date="2013" name="Genome Announc.">
        <title>Complete Chromosome Sequence of Carnobacterium maltaromaticum LMA 28.</title>
        <authorList>
            <person name="Cailliez-Grimal C."/>
            <person name="Chaillou S."/>
            <person name="Anba-Mondoloni J."/>
            <person name="Loux V."/>
            <person name="Afzal M.I."/>
            <person name="Rahman A."/>
            <person name="Kergourlay G."/>
            <person name="Champomier-Verges M.C."/>
            <person name="Zagorec M."/>
            <person name="Dalgaard P."/>
            <person name="Leisner J.J."/>
            <person name="Prevost H."/>
            <person name="Revol-Junelles A.M."/>
            <person name="Borges F."/>
        </authorList>
    </citation>
    <scope>NUCLEOTIDE SEQUENCE</scope>
    <source>
        <strain evidence="7">LMA28</strain>
    </source>
</reference>
<dbReference type="NCBIfam" id="TIGR03928">
    <property type="entry name" value="T7_EssCb_Firm"/>
    <property type="match status" value="1"/>
</dbReference>
<feature type="domain" description="FtsK" evidence="5">
    <location>
        <begin position="1002"/>
        <end position="1188"/>
    </location>
</feature>
<dbReference type="PANTHER" id="PTHR22683">
    <property type="entry name" value="SPORULATION PROTEIN RELATED"/>
    <property type="match status" value="1"/>
</dbReference>
<proteinExistence type="predicted"/>
<dbReference type="Proteomes" id="UP000000212">
    <property type="component" value="Chromosome"/>
</dbReference>
<evidence type="ECO:0000313" key="6">
    <source>
        <dbReference type="EMBL" id="CCO10669.2"/>
    </source>
</evidence>
<keyword evidence="2 4" id="KW-0547">Nucleotide-binding</keyword>
<sequence>MNKVKLIISNRQFLHQLLLDSKEQYKIGSNPHDDLYFKDAGDFELELAFDAEKAKWILIQGTEEVILEVNQPQKIKVGEEELSYNLIEARLPVAYQLAIEKNWHIGSDQDAVVQLPKAFSDKISLTKTAEGWELQPLGCALFVNYRFTAEKVLVKAGDVLYLAGSFVTIFQDELHVEGDGALEVHLPKLATSSYGFYDEYPDYHRSPRIIYRDPEEKVSIGTPDSEPTKPNEQLLKLIVPPLMMLGATIAMSFLMPRGPYVLITAGTTIVTTIFSISSYIKSRKQYKIDSAERVHIYNQYLVTKSEELYRLNQEQRVGKLYHYPDIVTLTQQVAQYNHRIYEKTPLHFDFLTYRLGLGRVPSSSDISYKGSDGQKKLNDLEQEGRNLWTESRHVEGVPVTTELTLGPIGYIGPRPLVLEQLQLLVNQLAFFHSYHDLQFITIFPEEELEQWNWLRWLPHATLQDMNVRGFVYHQRSRDQVLNSLTQILKNRQNAKSEGGRDADSTIFTPHYVVLITDVKLILDHTIMEFFNEDPTELGCSIIFVQDVMSSLSENVKTVIDIRDRNTGVMVLENGDLKNTSFALDHFPVDFDKERLPRTLAPLNHLQNLKNSIPESVTFLEMYEVERFEELNVQDRWAAHSPHKSLAVPLGLRGKEDVVMLNLHEKAHGPHGLVAGTTGSGKSEIVQSYILSLAVNFHPYDVAFLLIDYKGGGMANLFRNLPHLLGSITNLDGAQSMRALISINAELKRRQRLFSENNVNHINQYQKLYKDGDVSDPMPHLFLISDEFAELKAEQPEFMSELVSTARIGRSLGIHLILATQKPSGVVNDQIWSNSKFKLALKVADRADSMEMLKTPDAAEITQAGRAYLQVGNNEIYELFQSAWSGADYQPDKDESTAEDLTVYAINDLGQYDILSEDLSGLENADEVKTVPTELDAIIDGIQAITEKAGIEALPRPWLPPLAARNYLPLLDPVSYQEAWATENKGELVPVIGIADIPTMQAQETLSLNLSKEGHMAVYSSPAFGKSTFLQTIMMGLARKHNPERLHAYLLDFGTNGLLPLRSLPHIADTMNSDEDEKIGKFIRRMATEIKRRKKMLSQYAVANLAMYEKASGNEEPSILILVDGYEGFKGMKYEDPLEKILTQISREGAGIGLHLIISAGRTASMRANLQSNIKLQLALKMIDDAEPRNIVGRTSLAIDDLPGRGLIKLEDPALFQAALPTEGEETLDIIDAIQSEAKEMDAYWTGERPEEIPMIPEVLDFEEFVAKKATRNMLQTSGIPIGLDFENVLPIGLDYKKEKSTLILGDTVETVSTMTNVLMKAVDSAAEIDFALLDNNERAFKKEYSTKEYYGSLANEESYREFFAKLQVFYEDREDEYEDLLDENEDLTLAEYAGRVKPFIIFVPDMPSLLEMLPKEKDFEKSVATLIQNSWKMGMHFVLGGISNKTGKAYDAISDVFKQQKSGIVLTKLNEQHILEASNKNYNEPSLLPYEAYYTRNNFGQKLKLPKV</sequence>
<organism evidence="6 7">
    <name type="scientific">Carnobacterium maltaromaticum LMA28</name>
    <dbReference type="NCBI Taxonomy" id="1234679"/>
    <lineage>
        <taxon>Bacteria</taxon>
        <taxon>Bacillati</taxon>
        <taxon>Bacillota</taxon>
        <taxon>Bacilli</taxon>
        <taxon>Lactobacillales</taxon>
        <taxon>Carnobacteriaceae</taxon>
        <taxon>Carnobacterium</taxon>
    </lineage>
</organism>